<reference evidence="1 2" key="1">
    <citation type="submission" date="2014-04" db="EMBL/GenBank/DDBJ databases">
        <authorList>
            <consortium name="DOE Joint Genome Institute"/>
            <person name="Kuo A."/>
            <person name="Tarkka M."/>
            <person name="Buscot F."/>
            <person name="Kohler A."/>
            <person name="Nagy L.G."/>
            <person name="Floudas D."/>
            <person name="Copeland A."/>
            <person name="Barry K.W."/>
            <person name="Cichocki N."/>
            <person name="Veneault-Fourrey C."/>
            <person name="LaButti K."/>
            <person name="Lindquist E.A."/>
            <person name="Lipzen A."/>
            <person name="Lundell T."/>
            <person name="Morin E."/>
            <person name="Murat C."/>
            <person name="Sun H."/>
            <person name="Tunlid A."/>
            <person name="Henrissat B."/>
            <person name="Grigoriev I.V."/>
            <person name="Hibbett D.S."/>
            <person name="Martin F."/>
            <person name="Nordberg H.P."/>
            <person name="Cantor M.N."/>
            <person name="Hua S.X."/>
        </authorList>
    </citation>
    <scope>NUCLEOTIDE SEQUENCE [LARGE SCALE GENOMIC DNA]</scope>
    <source>
        <strain evidence="1 2">F 1598</strain>
    </source>
</reference>
<gene>
    <name evidence="1" type="ORF">PILCRDRAFT_135344</name>
</gene>
<keyword evidence="2" id="KW-1185">Reference proteome</keyword>
<reference evidence="2" key="2">
    <citation type="submission" date="2015-01" db="EMBL/GenBank/DDBJ databases">
        <title>Evolutionary Origins and Diversification of the Mycorrhizal Mutualists.</title>
        <authorList>
            <consortium name="DOE Joint Genome Institute"/>
            <consortium name="Mycorrhizal Genomics Consortium"/>
            <person name="Kohler A."/>
            <person name="Kuo A."/>
            <person name="Nagy L.G."/>
            <person name="Floudas D."/>
            <person name="Copeland A."/>
            <person name="Barry K.W."/>
            <person name="Cichocki N."/>
            <person name="Veneault-Fourrey C."/>
            <person name="LaButti K."/>
            <person name="Lindquist E.A."/>
            <person name="Lipzen A."/>
            <person name="Lundell T."/>
            <person name="Morin E."/>
            <person name="Murat C."/>
            <person name="Riley R."/>
            <person name="Ohm R."/>
            <person name="Sun H."/>
            <person name="Tunlid A."/>
            <person name="Henrissat B."/>
            <person name="Grigoriev I.V."/>
            <person name="Hibbett D.S."/>
            <person name="Martin F."/>
        </authorList>
    </citation>
    <scope>NUCLEOTIDE SEQUENCE [LARGE SCALE GENOMIC DNA]</scope>
    <source>
        <strain evidence="2">F 1598</strain>
    </source>
</reference>
<organism evidence="1 2">
    <name type="scientific">Piloderma croceum (strain F 1598)</name>
    <dbReference type="NCBI Taxonomy" id="765440"/>
    <lineage>
        <taxon>Eukaryota</taxon>
        <taxon>Fungi</taxon>
        <taxon>Dikarya</taxon>
        <taxon>Basidiomycota</taxon>
        <taxon>Agaricomycotina</taxon>
        <taxon>Agaricomycetes</taxon>
        <taxon>Agaricomycetidae</taxon>
        <taxon>Atheliales</taxon>
        <taxon>Atheliaceae</taxon>
        <taxon>Piloderma</taxon>
    </lineage>
</organism>
<evidence type="ECO:0000313" key="2">
    <source>
        <dbReference type="Proteomes" id="UP000054166"/>
    </source>
</evidence>
<sequence>MLSSTICDAKCISDGMDVSLKSITPSVHPYEADWQLPLQNEVRVSCVCLGLNCLVFQRSDLRSRNHCVPILEVLKVPDRDDVALLVTPLLNVENVQ</sequence>
<name>A0A0C3GJ21_PILCF</name>
<dbReference type="InParanoid" id="A0A0C3GJ21"/>
<protein>
    <submittedName>
        <fullName evidence="1">Uncharacterized protein</fullName>
    </submittedName>
</protein>
<evidence type="ECO:0000313" key="1">
    <source>
        <dbReference type="EMBL" id="KIM91629.1"/>
    </source>
</evidence>
<proteinExistence type="predicted"/>
<dbReference type="Proteomes" id="UP000054166">
    <property type="component" value="Unassembled WGS sequence"/>
</dbReference>
<dbReference type="EMBL" id="KN832971">
    <property type="protein sequence ID" value="KIM91629.1"/>
    <property type="molecule type" value="Genomic_DNA"/>
</dbReference>
<dbReference type="AlphaFoldDB" id="A0A0C3GJ21"/>
<dbReference type="HOGENOM" id="CLU_2360466_0_0_1"/>
<accession>A0A0C3GJ21</accession>
<dbReference type="OrthoDB" id="5987198at2759"/>